<dbReference type="EMBL" id="JOWA01000099">
    <property type="protein sequence ID" value="KEZ42641.1"/>
    <property type="molecule type" value="Genomic_DNA"/>
</dbReference>
<dbReference type="Proteomes" id="UP000028545">
    <property type="component" value="Unassembled WGS sequence"/>
</dbReference>
<accession>A0A084G5M9</accession>
<protein>
    <submittedName>
        <fullName evidence="2">Uncharacterized protein</fullName>
    </submittedName>
</protein>
<evidence type="ECO:0000256" key="1">
    <source>
        <dbReference type="SAM" id="MobiDB-lite"/>
    </source>
</evidence>
<keyword evidence="3" id="KW-1185">Reference proteome</keyword>
<dbReference type="HOGENOM" id="CLU_883262_0_0_1"/>
<evidence type="ECO:0000313" key="3">
    <source>
        <dbReference type="Proteomes" id="UP000028545"/>
    </source>
</evidence>
<reference evidence="2 3" key="1">
    <citation type="journal article" date="2014" name="Genome Announc.">
        <title>Draft genome sequence of the pathogenic fungus Scedosporium apiospermum.</title>
        <authorList>
            <person name="Vandeputte P."/>
            <person name="Ghamrawi S."/>
            <person name="Rechenmann M."/>
            <person name="Iltis A."/>
            <person name="Giraud S."/>
            <person name="Fleury M."/>
            <person name="Thornton C."/>
            <person name="Delhaes L."/>
            <person name="Meyer W."/>
            <person name="Papon N."/>
            <person name="Bouchara J.P."/>
        </authorList>
    </citation>
    <scope>NUCLEOTIDE SEQUENCE [LARGE SCALE GENOMIC DNA]</scope>
    <source>
        <strain evidence="2 3">IHEM 14462</strain>
    </source>
</reference>
<sequence length="315" mass="35251">MSMLRPDAQSTTVGWAGRVSSTGTPSPSCSPLSSIVSLSPQAKEKLPHVPFLINDGGESDVESWAGSAGALSSPRHSRLSTPSDNGTETRPEVVRLPCFNDIVRFAGGIPSHSTSAPAPSSASWNWPPTHQGHHQRPQLPPPPTIPVAPHRHMPPLTDPIHGHKKTRKPPTNPTGLPRTNRKYTQEQIDFVLYLRVDRKMNWQDVTPAYIRQFPQEAGRTTPGLQGSFYRENLAMPVIDVNGDLVFDENGEQVVQVSKVREQPKKIGLLDRYPERAIDYPWVDYKDKTRVWNRGKRYQQQLAAAKLRQQRRQAFT</sequence>
<feature type="compositionally biased region" description="Low complexity" evidence="1">
    <location>
        <begin position="19"/>
        <end position="34"/>
    </location>
</feature>
<dbReference type="VEuPathDB" id="FungiDB:SAPIO_CDS5894"/>
<name>A0A084G5M9_PSEDA</name>
<proteinExistence type="predicted"/>
<dbReference type="KEGG" id="sapo:SAPIO_CDS5894"/>
<feature type="region of interest" description="Disordered" evidence="1">
    <location>
        <begin position="110"/>
        <end position="179"/>
    </location>
</feature>
<gene>
    <name evidence="2" type="ORF">SAPIO_CDS5894</name>
</gene>
<evidence type="ECO:0000313" key="2">
    <source>
        <dbReference type="EMBL" id="KEZ42641.1"/>
    </source>
</evidence>
<dbReference type="OrthoDB" id="3921745at2759"/>
<feature type="region of interest" description="Disordered" evidence="1">
    <location>
        <begin position="1"/>
        <end position="34"/>
    </location>
</feature>
<comment type="caution">
    <text evidence="2">The sequence shown here is derived from an EMBL/GenBank/DDBJ whole genome shotgun (WGS) entry which is preliminary data.</text>
</comment>
<feature type="compositionally biased region" description="Low complexity" evidence="1">
    <location>
        <begin position="110"/>
        <end position="123"/>
    </location>
</feature>
<organism evidence="2 3">
    <name type="scientific">Pseudallescheria apiosperma</name>
    <name type="common">Scedosporium apiospermum</name>
    <dbReference type="NCBI Taxonomy" id="563466"/>
    <lineage>
        <taxon>Eukaryota</taxon>
        <taxon>Fungi</taxon>
        <taxon>Dikarya</taxon>
        <taxon>Ascomycota</taxon>
        <taxon>Pezizomycotina</taxon>
        <taxon>Sordariomycetes</taxon>
        <taxon>Hypocreomycetidae</taxon>
        <taxon>Microascales</taxon>
        <taxon>Microascaceae</taxon>
        <taxon>Scedosporium</taxon>
    </lineage>
</organism>
<feature type="region of interest" description="Disordered" evidence="1">
    <location>
        <begin position="61"/>
        <end position="92"/>
    </location>
</feature>
<dbReference type="GeneID" id="27724966"/>
<dbReference type="RefSeq" id="XP_016642440.1">
    <property type="nucleotide sequence ID" value="XM_016788124.1"/>
</dbReference>
<dbReference type="AlphaFoldDB" id="A0A084G5M9"/>